<keyword evidence="2" id="KW-1185">Reference proteome</keyword>
<dbReference type="InterPro" id="IPR036866">
    <property type="entry name" value="RibonucZ/Hydroxyglut_hydro"/>
</dbReference>
<dbReference type="AlphaFoldDB" id="A0A7Y6UL40"/>
<name>A0A7Y6UL40_9HYPH</name>
<accession>A0A7Y6UL40</accession>
<keyword evidence="1" id="KW-0378">Hydrolase</keyword>
<protein>
    <submittedName>
        <fullName evidence="1">Metallo-hydrolase/oxidoreductase</fullName>
    </submittedName>
</protein>
<dbReference type="GO" id="GO:0016787">
    <property type="term" value="F:hydrolase activity"/>
    <property type="evidence" value="ECO:0007669"/>
    <property type="project" value="UniProtKB-KW"/>
</dbReference>
<dbReference type="RefSeq" id="WP_176351423.1">
    <property type="nucleotide sequence ID" value="NZ_JABWDU010000001.1"/>
</dbReference>
<organism evidence="1 2">
    <name type="scientific">Ensifer oleiphilus</name>
    <dbReference type="NCBI Taxonomy" id="2742698"/>
    <lineage>
        <taxon>Bacteria</taxon>
        <taxon>Pseudomonadati</taxon>
        <taxon>Pseudomonadota</taxon>
        <taxon>Alphaproteobacteria</taxon>
        <taxon>Hyphomicrobiales</taxon>
        <taxon>Rhizobiaceae</taxon>
        <taxon>Sinorhizobium/Ensifer group</taxon>
        <taxon>Ensifer</taxon>
    </lineage>
</organism>
<dbReference type="Proteomes" id="UP000520198">
    <property type="component" value="Unassembled WGS sequence"/>
</dbReference>
<reference evidence="1 2" key="1">
    <citation type="submission" date="2020-06" db="EMBL/GenBank/DDBJ databases">
        <authorList>
            <person name="Grouzdev D.S."/>
        </authorList>
    </citation>
    <scope>NUCLEOTIDE SEQUENCE [LARGE SCALE GENOMIC DNA]</scope>
    <source>
        <strain evidence="1 2">HO-A22</strain>
    </source>
</reference>
<comment type="caution">
    <text evidence="1">The sequence shown here is derived from an EMBL/GenBank/DDBJ whole genome shotgun (WGS) entry which is preliminary data.</text>
</comment>
<dbReference type="SUPFAM" id="SSF56281">
    <property type="entry name" value="Metallo-hydrolase/oxidoreductase"/>
    <property type="match status" value="1"/>
</dbReference>
<gene>
    <name evidence="1" type="ORF">HT585_02185</name>
</gene>
<sequence length="387" mass="41101">MPKANRVAFEFDSIDARMSAEDALATIADRADRSRLAVLKLLTTSEHFQYLAGVGVARDGQWYQITLLPRGKKPGPFAWASSLGDAGYEEIVPLVLDEIRYLFSEGDSPLSPVGAAVGNERVLAQAIAAACKFPESAIGKSCVARNLLSGANAPHKIVVRDVGQASFCSAVDQHGNELFHLDAGWPISYNKKTASSKPTLKKSNVPVVLSHWDWDHLHGYHAIPGLVGSTWIVPVQRLGPGARLVAEKLATNNRLLGVSSNVSAGPLRLGRCKGTAGNLNQTGLCVQTTLQSGKTVLFMGDADYELVRPRLSALPDFIVATHHGAKFAGSVVLPRGGSGRCVISVGKGNGYGHPSDVAVLSHSGAGWSMSFTCERNGIPRGTRHLGP</sequence>
<proteinExistence type="predicted"/>
<dbReference type="Gene3D" id="3.60.15.10">
    <property type="entry name" value="Ribonuclease Z/Hydroxyacylglutathione hydrolase-like"/>
    <property type="match status" value="1"/>
</dbReference>
<evidence type="ECO:0000313" key="1">
    <source>
        <dbReference type="EMBL" id="NVD37650.1"/>
    </source>
</evidence>
<dbReference type="EMBL" id="JABWDU010000001">
    <property type="protein sequence ID" value="NVD37650.1"/>
    <property type="molecule type" value="Genomic_DNA"/>
</dbReference>
<evidence type="ECO:0000313" key="2">
    <source>
        <dbReference type="Proteomes" id="UP000520198"/>
    </source>
</evidence>